<keyword evidence="4" id="KW-1185">Reference proteome</keyword>
<dbReference type="EMBL" id="JAEPRA010000011">
    <property type="protein sequence ID" value="KAG2178367.1"/>
    <property type="molecule type" value="Genomic_DNA"/>
</dbReference>
<name>A0A8H7PQH1_9FUNG</name>
<feature type="domain" description="KANL3/Tex30 alpha/beta hydrolase-like" evidence="2">
    <location>
        <begin position="49"/>
        <end position="216"/>
    </location>
</feature>
<comment type="caution">
    <text evidence="3">The sequence shown here is derived from an EMBL/GenBank/DDBJ whole genome shotgun (WGS) entry which is preliminary data.</text>
</comment>
<dbReference type="InterPro" id="IPR029058">
    <property type="entry name" value="AB_hydrolase_fold"/>
</dbReference>
<dbReference type="PANTHER" id="PTHR42103:SF2">
    <property type="entry name" value="AB HYDROLASE-1 DOMAIN-CONTAINING PROTEIN"/>
    <property type="match status" value="1"/>
</dbReference>
<keyword evidence="1" id="KW-1133">Transmembrane helix</keyword>
<reference evidence="3" key="1">
    <citation type="submission" date="2020-12" db="EMBL/GenBank/DDBJ databases">
        <title>Metabolic potential, ecology and presence of endohyphal bacteria is reflected in genomic diversity of Mucoromycotina.</title>
        <authorList>
            <person name="Muszewska A."/>
            <person name="Okrasinska A."/>
            <person name="Steczkiewicz K."/>
            <person name="Drgas O."/>
            <person name="Orlowska M."/>
            <person name="Perlinska-Lenart U."/>
            <person name="Aleksandrzak-Piekarczyk T."/>
            <person name="Szatraj K."/>
            <person name="Zielenkiewicz U."/>
            <person name="Pilsyk S."/>
            <person name="Malc E."/>
            <person name="Mieczkowski P."/>
            <person name="Kruszewska J.S."/>
            <person name="Biernat P."/>
            <person name="Pawlowska J."/>
        </authorList>
    </citation>
    <scope>NUCLEOTIDE SEQUENCE</scope>
    <source>
        <strain evidence="3">WA0000051536</strain>
    </source>
</reference>
<evidence type="ECO:0000256" key="1">
    <source>
        <dbReference type="SAM" id="Phobius"/>
    </source>
</evidence>
<feature type="transmembrane region" description="Helical" evidence="1">
    <location>
        <begin position="105"/>
        <end position="126"/>
    </location>
</feature>
<evidence type="ECO:0000313" key="4">
    <source>
        <dbReference type="Proteomes" id="UP000612746"/>
    </source>
</evidence>
<dbReference type="InterPro" id="IPR046879">
    <property type="entry name" value="KANL3/Tex30_Abhydrolase"/>
</dbReference>
<dbReference type="Gene3D" id="3.40.50.1820">
    <property type="entry name" value="alpha/beta hydrolase"/>
    <property type="match status" value="1"/>
</dbReference>
<evidence type="ECO:0000313" key="3">
    <source>
        <dbReference type="EMBL" id="KAG2178367.1"/>
    </source>
</evidence>
<dbReference type="SUPFAM" id="SSF53474">
    <property type="entry name" value="alpha/beta-Hydrolases"/>
    <property type="match status" value="1"/>
</dbReference>
<protein>
    <recommendedName>
        <fullName evidence="2">KANL3/Tex30 alpha/beta hydrolase-like domain-containing protein</fullName>
    </recommendedName>
</protein>
<keyword evidence="1" id="KW-0812">Transmembrane</keyword>
<dbReference type="GO" id="GO:0006508">
    <property type="term" value="P:proteolysis"/>
    <property type="evidence" value="ECO:0007669"/>
    <property type="project" value="InterPro"/>
</dbReference>
<keyword evidence="1" id="KW-0472">Membrane</keyword>
<proteinExistence type="predicted"/>
<dbReference type="AlphaFoldDB" id="A0A8H7PQH1"/>
<evidence type="ECO:0000259" key="2">
    <source>
        <dbReference type="Pfam" id="PF20408"/>
    </source>
</evidence>
<accession>A0A8H7PQH1</accession>
<dbReference type="Pfam" id="PF20408">
    <property type="entry name" value="Abhydrolase_11"/>
    <property type="match status" value="1"/>
</dbReference>
<dbReference type="Proteomes" id="UP000612746">
    <property type="component" value="Unassembled WGS sequence"/>
</dbReference>
<dbReference type="GO" id="GO:0008236">
    <property type="term" value="F:serine-type peptidase activity"/>
    <property type="evidence" value="ECO:0007669"/>
    <property type="project" value="InterPro"/>
</dbReference>
<feature type="transmembrane region" description="Helical" evidence="1">
    <location>
        <begin position="138"/>
        <end position="157"/>
    </location>
</feature>
<organism evidence="3 4">
    <name type="scientific">Umbelopsis vinacea</name>
    <dbReference type="NCBI Taxonomy" id="44442"/>
    <lineage>
        <taxon>Eukaryota</taxon>
        <taxon>Fungi</taxon>
        <taxon>Fungi incertae sedis</taxon>
        <taxon>Mucoromycota</taxon>
        <taxon>Mucoromycotina</taxon>
        <taxon>Umbelopsidomycetes</taxon>
        <taxon>Umbelopsidales</taxon>
        <taxon>Umbelopsidaceae</taxon>
        <taxon>Umbelopsis</taxon>
    </lineage>
</organism>
<dbReference type="PANTHER" id="PTHR42103">
    <property type="entry name" value="ALPHA/BETA-HYDROLASES SUPERFAMILY PROTEIN"/>
    <property type="match status" value="1"/>
</dbReference>
<sequence length="233" mass="25665">MTTRVKIPSAEDGTEIDAVITYEGKNTGEGVPAIIISHPYGPLGGSIVNNVVQSLHKYFSSKDYVTASFNFRGAGRSGGRTSWTGMPERQDYIAVMNHLFNSNTYPTISSIIICGYSFGSMIAGSITPPADIPSRYLLISYPLSVMWALTSFHSTFFKEQVMQRIDSANDAISGPMLFVMGDRDQFTGLGALKKWIADKATERTTLAVVPDGDHFWFGKEDTLIQIIDSWLQQ</sequence>
<gene>
    <name evidence="3" type="ORF">INT44_001519</name>
</gene>
<dbReference type="OrthoDB" id="10260961at2759"/>